<organism evidence="1 2">
    <name type="scientific">Algoriphagus halophilus</name>
    <dbReference type="NCBI Taxonomy" id="226505"/>
    <lineage>
        <taxon>Bacteria</taxon>
        <taxon>Pseudomonadati</taxon>
        <taxon>Bacteroidota</taxon>
        <taxon>Cytophagia</taxon>
        <taxon>Cytophagales</taxon>
        <taxon>Cyclobacteriaceae</taxon>
        <taxon>Algoriphagus</taxon>
    </lineage>
</organism>
<dbReference type="EMBL" id="FSRC01000002">
    <property type="protein sequence ID" value="SIN99157.1"/>
    <property type="molecule type" value="Genomic_DNA"/>
</dbReference>
<dbReference type="STRING" id="226505.SAMN05444394_2753"/>
<proteinExistence type="predicted"/>
<gene>
    <name evidence="1" type="ORF">SAMN05444394_2753</name>
</gene>
<accession>A0A1N6FVB7</accession>
<keyword evidence="2" id="KW-1185">Reference proteome</keyword>
<protein>
    <submittedName>
        <fullName evidence="1">Uncharacterized protein</fullName>
    </submittedName>
</protein>
<name>A0A1N6FVB7_9BACT</name>
<reference evidence="2" key="1">
    <citation type="submission" date="2016-11" db="EMBL/GenBank/DDBJ databases">
        <authorList>
            <person name="Varghese N."/>
            <person name="Submissions S."/>
        </authorList>
    </citation>
    <scope>NUCLEOTIDE SEQUENCE [LARGE SCALE GENOMIC DNA]</scope>
    <source>
        <strain evidence="2">DSM 15292</strain>
    </source>
</reference>
<evidence type="ECO:0000313" key="2">
    <source>
        <dbReference type="Proteomes" id="UP000185221"/>
    </source>
</evidence>
<sequence length="44" mass="5188">MNWMGFVLPLYYSYKSPTVWNLVDEISPFNRITNSIEYEGVISI</sequence>
<dbReference type="Proteomes" id="UP000185221">
    <property type="component" value="Unassembled WGS sequence"/>
</dbReference>
<evidence type="ECO:0000313" key="1">
    <source>
        <dbReference type="EMBL" id="SIN99157.1"/>
    </source>
</evidence>
<dbReference type="AlphaFoldDB" id="A0A1N6FVB7"/>